<feature type="domain" description="RING-type" evidence="4">
    <location>
        <begin position="142"/>
        <end position="186"/>
    </location>
</feature>
<evidence type="ECO:0000313" key="5">
    <source>
        <dbReference type="EMBL" id="KAG5476694.1"/>
    </source>
</evidence>
<keyword evidence="1" id="KW-0863">Zinc-finger</keyword>
<keyword evidence="2" id="KW-0175">Coiled coil</keyword>
<accession>A0A836GQ00</accession>
<feature type="compositionally biased region" description="Polar residues" evidence="3">
    <location>
        <begin position="327"/>
        <end position="337"/>
    </location>
</feature>
<evidence type="ECO:0000313" key="6">
    <source>
        <dbReference type="Proteomes" id="UP000674179"/>
    </source>
</evidence>
<reference evidence="5 6" key="1">
    <citation type="submission" date="2021-02" db="EMBL/GenBank/DDBJ databases">
        <title>Leishmania (Mundinia) enrietti genome sequencing and assembly.</title>
        <authorList>
            <person name="Almutairi H."/>
            <person name="Gatherer D."/>
        </authorList>
    </citation>
    <scope>NUCLEOTIDE SEQUENCE [LARGE SCALE GENOMIC DNA]</scope>
    <source>
        <strain evidence="5">CUR178</strain>
    </source>
</reference>
<evidence type="ECO:0000256" key="2">
    <source>
        <dbReference type="SAM" id="Coils"/>
    </source>
</evidence>
<evidence type="ECO:0000256" key="1">
    <source>
        <dbReference type="PROSITE-ProRule" id="PRU00175"/>
    </source>
</evidence>
<dbReference type="SUPFAM" id="SSF57850">
    <property type="entry name" value="RING/U-box"/>
    <property type="match status" value="1"/>
</dbReference>
<dbReference type="CDD" id="cd16448">
    <property type="entry name" value="RING-H2"/>
    <property type="match status" value="1"/>
</dbReference>
<gene>
    <name evidence="5" type="ORF">CUR178_03867</name>
</gene>
<dbReference type="KEGG" id="lenr:94171104"/>
<dbReference type="GeneID" id="94171104"/>
<feature type="region of interest" description="Disordered" evidence="3">
    <location>
        <begin position="304"/>
        <end position="339"/>
    </location>
</feature>
<dbReference type="Proteomes" id="UP000674179">
    <property type="component" value="Chromosome 26"/>
</dbReference>
<name>A0A836GQ00_LEIEN</name>
<dbReference type="InterPro" id="IPR001841">
    <property type="entry name" value="Znf_RING"/>
</dbReference>
<evidence type="ECO:0000256" key="3">
    <source>
        <dbReference type="SAM" id="MobiDB-lite"/>
    </source>
</evidence>
<dbReference type="RefSeq" id="XP_067692160.1">
    <property type="nucleotide sequence ID" value="XM_067835594.1"/>
</dbReference>
<proteinExistence type="predicted"/>
<feature type="region of interest" description="Disordered" evidence="3">
    <location>
        <begin position="92"/>
        <end position="147"/>
    </location>
</feature>
<dbReference type="AlphaFoldDB" id="A0A836GQ00"/>
<dbReference type="PROSITE" id="PS50089">
    <property type="entry name" value="ZF_RING_2"/>
    <property type="match status" value="1"/>
</dbReference>
<feature type="region of interest" description="Disordered" evidence="3">
    <location>
        <begin position="234"/>
        <end position="255"/>
    </location>
</feature>
<dbReference type="GO" id="GO:0008270">
    <property type="term" value="F:zinc ion binding"/>
    <property type="evidence" value="ECO:0007669"/>
    <property type="project" value="UniProtKB-KW"/>
</dbReference>
<comment type="caution">
    <text evidence="5">The sequence shown here is derived from an EMBL/GenBank/DDBJ whole genome shotgun (WGS) entry which is preliminary data.</text>
</comment>
<feature type="coiled-coil region" evidence="2">
    <location>
        <begin position="371"/>
        <end position="405"/>
    </location>
</feature>
<sequence>MLLYEALVHTECPICLQPLDYRLRPPPSCPACTPSRGTSATATTGIGPTSSSGAPGGSPHSPLQSSRPNATGGAGEFRITFGPGVYGSDAADPWHQSLTVPTPALPHEVPDSSDQDRSAYNESRLPFGGSGPDLPGHGHNACSSGGGSSEEGAAGVVVLPCGHLLHHLCVMQLCEYAIHLSCPVCRLKLASDADVILFRPQLRVSSIAAAQGLVSFPSSCYEVEGKCMTATTTRKRSRAEEAGREEGEAPYAGSLRADGDAIGSLQSVSCESASQRVGVPNRTVACTSTVQPSSERRTAAPIFGHDVRPTDTGAAPETPTLPGVWRQKSSADGSTSQGEDDITIVGARQLPPSQAYAELLHRTTASWAARTETLKARVEHLERSRQLLQSDCSELERTLTVARRRREVLLNLPSSKEQEDALRSAHRLHELRRLCLETRAAITTSTAQLAEAVRDHAEVRRQIEKYTRKVARLEGGEGGGSTAVDPAPTPATVARADLPPPPSP</sequence>
<organism evidence="5 6">
    <name type="scientific">Leishmania enriettii</name>
    <dbReference type="NCBI Taxonomy" id="5663"/>
    <lineage>
        <taxon>Eukaryota</taxon>
        <taxon>Discoba</taxon>
        <taxon>Euglenozoa</taxon>
        <taxon>Kinetoplastea</taxon>
        <taxon>Metakinetoplastina</taxon>
        <taxon>Trypanosomatida</taxon>
        <taxon>Trypanosomatidae</taxon>
        <taxon>Leishmaniinae</taxon>
        <taxon>Leishmania</taxon>
    </lineage>
</organism>
<feature type="region of interest" description="Disordered" evidence="3">
    <location>
        <begin position="471"/>
        <end position="504"/>
    </location>
</feature>
<dbReference type="EMBL" id="JAFHKP010000026">
    <property type="protein sequence ID" value="KAG5476694.1"/>
    <property type="molecule type" value="Genomic_DNA"/>
</dbReference>
<keyword evidence="6" id="KW-1185">Reference proteome</keyword>
<feature type="compositionally biased region" description="Low complexity" evidence="3">
    <location>
        <begin position="482"/>
        <end position="497"/>
    </location>
</feature>
<keyword evidence="1" id="KW-0862">Zinc</keyword>
<feature type="compositionally biased region" description="Low complexity" evidence="3">
    <location>
        <begin position="33"/>
        <end position="59"/>
    </location>
</feature>
<feature type="compositionally biased region" description="Basic and acidic residues" evidence="3">
    <location>
        <begin position="238"/>
        <end position="247"/>
    </location>
</feature>
<dbReference type="Gene3D" id="3.30.40.10">
    <property type="entry name" value="Zinc/RING finger domain, C3HC4 (zinc finger)"/>
    <property type="match status" value="1"/>
</dbReference>
<evidence type="ECO:0000259" key="4">
    <source>
        <dbReference type="PROSITE" id="PS50089"/>
    </source>
</evidence>
<feature type="compositionally biased region" description="Basic and acidic residues" evidence="3">
    <location>
        <begin position="108"/>
        <end position="119"/>
    </location>
</feature>
<dbReference type="InterPro" id="IPR013083">
    <property type="entry name" value="Znf_RING/FYVE/PHD"/>
</dbReference>
<dbReference type="OrthoDB" id="8062037at2759"/>
<feature type="region of interest" description="Disordered" evidence="3">
    <location>
        <begin position="30"/>
        <end position="78"/>
    </location>
</feature>
<keyword evidence="1" id="KW-0479">Metal-binding</keyword>
<protein>
    <recommendedName>
        <fullName evidence="4">RING-type domain-containing protein</fullName>
    </recommendedName>
</protein>